<accession>A0A4U2Z896</accession>
<dbReference type="RefSeq" id="WP_137012197.1">
    <property type="nucleotide sequence ID" value="NZ_SZPX01000002.1"/>
</dbReference>
<evidence type="ECO:0000256" key="1">
    <source>
        <dbReference type="ARBA" id="ARBA00022737"/>
    </source>
</evidence>
<dbReference type="SMART" id="SM00450">
    <property type="entry name" value="RHOD"/>
    <property type="match status" value="2"/>
</dbReference>
<sequence length="294" mass="33711">MKKLVVLLLFSMGAFAIEPVVNAEWLNKNLTDKNLRVVHVSEPDDYLLEHIPSAQNSSIGKWRESKESYLLVRSSQEIQDEIQRLGIDEKSRVVLYANISSPMDLLKSTYIYWALNYHGIKDVAILNGGMNSWMESGYELSDKVAGVKKSDYKVKIDSKLVADKAYVMQNLNKLPMIDARPADKYLGITPTDTVERDGHISGAMSYSWNYSIDNSYMLKDIKKLEALFRDGYKLDKESEVLVYCTGGLETSFNYFVLSGVLGYKHVRLYDASMKEWGNYGDTPMTKYRYEMFKR</sequence>
<dbReference type="Proteomes" id="UP000309561">
    <property type="component" value="Unassembled WGS sequence"/>
</dbReference>
<dbReference type="OrthoDB" id="9781034at2"/>
<feature type="signal peptide" evidence="2">
    <location>
        <begin position="1"/>
        <end position="16"/>
    </location>
</feature>
<proteinExistence type="predicted"/>
<feature type="domain" description="Rhodanese" evidence="3">
    <location>
        <begin position="170"/>
        <end position="285"/>
    </location>
</feature>
<feature type="chain" id="PRO_5020182839" evidence="2">
    <location>
        <begin position="17"/>
        <end position="294"/>
    </location>
</feature>
<dbReference type="Pfam" id="PF00581">
    <property type="entry name" value="Rhodanese"/>
    <property type="match status" value="2"/>
</dbReference>
<evidence type="ECO:0000259" key="3">
    <source>
        <dbReference type="PROSITE" id="PS50206"/>
    </source>
</evidence>
<evidence type="ECO:0000256" key="2">
    <source>
        <dbReference type="SAM" id="SignalP"/>
    </source>
</evidence>
<dbReference type="SUPFAM" id="SSF52821">
    <property type="entry name" value="Rhodanese/Cell cycle control phosphatase"/>
    <property type="match status" value="2"/>
</dbReference>
<dbReference type="GO" id="GO:0016740">
    <property type="term" value="F:transferase activity"/>
    <property type="evidence" value="ECO:0007669"/>
    <property type="project" value="UniProtKB-KW"/>
</dbReference>
<dbReference type="PROSITE" id="PS50206">
    <property type="entry name" value="RHODANESE_3"/>
    <property type="match status" value="2"/>
</dbReference>
<dbReference type="InterPro" id="IPR036873">
    <property type="entry name" value="Rhodanese-like_dom_sf"/>
</dbReference>
<keyword evidence="5" id="KW-1185">Reference proteome</keyword>
<name>A0A4U2Z896_9BACT</name>
<keyword evidence="2" id="KW-0732">Signal</keyword>
<feature type="domain" description="Rhodanese" evidence="3">
    <location>
        <begin position="31"/>
        <end position="142"/>
    </location>
</feature>
<keyword evidence="1" id="KW-0677">Repeat</keyword>
<organism evidence="4 5">
    <name type="scientific">Sulfurimonas crateris</name>
    <dbReference type="NCBI Taxonomy" id="2574727"/>
    <lineage>
        <taxon>Bacteria</taxon>
        <taxon>Pseudomonadati</taxon>
        <taxon>Campylobacterota</taxon>
        <taxon>Epsilonproteobacteria</taxon>
        <taxon>Campylobacterales</taxon>
        <taxon>Sulfurimonadaceae</taxon>
        <taxon>Sulfurimonas</taxon>
    </lineage>
</organism>
<dbReference type="PANTHER" id="PTHR43855:SF1">
    <property type="entry name" value="THIOSULFATE SULFURTRANSFERASE"/>
    <property type="match status" value="1"/>
</dbReference>
<dbReference type="EMBL" id="SZPX01000002">
    <property type="protein sequence ID" value="TKI70294.1"/>
    <property type="molecule type" value="Genomic_DNA"/>
</dbReference>
<comment type="caution">
    <text evidence="4">The sequence shown here is derived from an EMBL/GenBank/DDBJ whole genome shotgun (WGS) entry which is preliminary data.</text>
</comment>
<protein>
    <submittedName>
        <fullName evidence="4">Sulfurtransferase</fullName>
    </submittedName>
</protein>
<reference evidence="4 5" key="1">
    <citation type="submission" date="2019-04" db="EMBL/GenBank/DDBJ databases">
        <title>Sulfurimonas crateris sp. nov. a facultative anaerobic sulfur-oxidizing chemolithautotrophic bacterium isolated from a terrestrial mud vulcano.</title>
        <authorList>
            <person name="Ratnikova N.M."/>
            <person name="Slobodkin A.I."/>
            <person name="Merkel A.Y."/>
            <person name="Novikov A."/>
            <person name="Bonch-Osmolovskaya E.A."/>
            <person name="Slobodkina G.B."/>
        </authorList>
    </citation>
    <scope>NUCLEOTIDE SEQUENCE [LARGE SCALE GENOMIC DNA]</scope>
    <source>
        <strain evidence="4 5">SN118</strain>
    </source>
</reference>
<evidence type="ECO:0000313" key="4">
    <source>
        <dbReference type="EMBL" id="TKI70294.1"/>
    </source>
</evidence>
<gene>
    <name evidence="4" type="ORF">FCU45_03145</name>
</gene>
<evidence type="ECO:0000313" key="5">
    <source>
        <dbReference type="Proteomes" id="UP000309561"/>
    </source>
</evidence>
<dbReference type="InterPro" id="IPR051126">
    <property type="entry name" value="Thiosulfate_sulfurtransferase"/>
</dbReference>
<dbReference type="CDD" id="cd01448">
    <property type="entry name" value="TST_Repeat_1"/>
    <property type="match status" value="1"/>
</dbReference>
<dbReference type="InterPro" id="IPR001763">
    <property type="entry name" value="Rhodanese-like_dom"/>
</dbReference>
<dbReference type="AlphaFoldDB" id="A0A4U2Z896"/>
<dbReference type="Gene3D" id="3.40.250.10">
    <property type="entry name" value="Rhodanese-like domain"/>
    <property type="match status" value="2"/>
</dbReference>
<dbReference type="PANTHER" id="PTHR43855">
    <property type="entry name" value="THIOSULFATE SULFURTRANSFERASE"/>
    <property type="match status" value="1"/>
</dbReference>
<keyword evidence="4" id="KW-0808">Transferase</keyword>